<keyword evidence="2" id="KW-0328">Glycosyltransferase</keyword>
<gene>
    <name evidence="6" type="ORF">ATK30_0519</name>
</gene>
<feature type="transmembrane region" description="Helical" evidence="4">
    <location>
        <begin position="304"/>
        <end position="321"/>
    </location>
</feature>
<organism evidence="6 7">
    <name type="scientific">Amycolatopsis echigonensis</name>
    <dbReference type="NCBI Taxonomy" id="2576905"/>
    <lineage>
        <taxon>Bacteria</taxon>
        <taxon>Bacillati</taxon>
        <taxon>Actinomycetota</taxon>
        <taxon>Actinomycetes</taxon>
        <taxon>Pseudonocardiales</taxon>
        <taxon>Pseudonocardiaceae</taxon>
        <taxon>Amycolatopsis</taxon>
    </lineage>
</organism>
<evidence type="ECO:0000256" key="3">
    <source>
        <dbReference type="ARBA" id="ARBA00022679"/>
    </source>
</evidence>
<keyword evidence="3" id="KW-0808">Transferase</keyword>
<keyword evidence="4" id="KW-1133">Transmembrane helix</keyword>
<dbReference type="AlphaFoldDB" id="A0A2N3X0A3"/>
<keyword evidence="7" id="KW-1185">Reference proteome</keyword>
<dbReference type="Proteomes" id="UP000233750">
    <property type="component" value="Unassembled WGS sequence"/>
</dbReference>
<feature type="domain" description="Glycosyltransferase 2-like" evidence="5">
    <location>
        <begin position="24"/>
        <end position="184"/>
    </location>
</feature>
<dbReference type="RefSeq" id="WP_101434110.1">
    <property type="nucleotide sequence ID" value="NZ_PJMY01000002.1"/>
</dbReference>
<dbReference type="EMBL" id="PJMY01000002">
    <property type="protein sequence ID" value="PKV99541.1"/>
    <property type="molecule type" value="Genomic_DNA"/>
</dbReference>
<dbReference type="Gene3D" id="3.90.550.10">
    <property type="entry name" value="Spore Coat Polysaccharide Biosynthesis Protein SpsA, Chain A"/>
    <property type="match status" value="1"/>
</dbReference>
<evidence type="ECO:0000259" key="5">
    <source>
        <dbReference type="Pfam" id="PF00535"/>
    </source>
</evidence>
<dbReference type="PANTHER" id="PTHR43630">
    <property type="entry name" value="POLY-BETA-1,6-N-ACETYL-D-GLUCOSAMINE SYNTHASE"/>
    <property type="match status" value="1"/>
</dbReference>
<evidence type="ECO:0000256" key="4">
    <source>
        <dbReference type="SAM" id="Phobius"/>
    </source>
</evidence>
<protein>
    <submittedName>
        <fullName evidence="6">Cellulose synthase/poly-beta-1,6-N-acetylglucosamine synthase-like glycosyltransferase</fullName>
    </submittedName>
</protein>
<dbReference type="InterPro" id="IPR001173">
    <property type="entry name" value="Glyco_trans_2-like"/>
</dbReference>
<reference evidence="6 7" key="1">
    <citation type="submission" date="2017-12" db="EMBL/GenBank/DDBJ databases">
        <title>Sequencing the genomes of 1000 Actinobacteria strains.</title>
        <authorList>
            <person name="Klenk H.-P."/>
        </authorList>
    </citation>
    <scope>NUCLEOTIDE SEQUENCE [LARGE SCALE GENOMIC DNA]</scope>
    <source>
        <strain evidence="6 7">DSM 45165</strain>
    </source>
</reference>
<evidence type="ECO:0000313" key="6">
    <source>
        <dbReference type="EMBL" id="PKV99541.1"/>
    </source>
</evidence>
<evidence type="ECO:0000313" key="7">
    <source>
        <dbReference type="Proteomes" id="UP000233750"/>
    </source>
</evidence>
<keyword evidence="4" id="KW-0812">Transmembrane</keyword>
<dbReference type="InterPro" id="IPR029044">
    <property type="entry name" value="Nucleotide-diphossugar_trans"/>
</dbReference>
<comment type="caution">
    <text evidence="6">The sequence shown here is derived from an EMBL/GenBank/DDBJ whole genome shotgun (WGS) entry which is preliminary data.</text>
</comment>
<comment type="similarity">
    <text evidence="1">Belongs to the glycosyltransferase 2 family.</text>
</comment>
<proteinExistence type="inferred from homology"/>
<evidence type="ECO:0000256" key="1">
    <source>
        <dbReference type="ARBA" id="ARBA00006739"/>
    </source>
</evidence>
<dbReference type="GO" id="GO:0016757">
    <property type="term" value="F:glycosyltransferase activity"/>
    <property type="evidence" value="ECO:0007669"/>
    <property type="project" value="UniProtKB-KW"/>
</dbReference>
<accession>A0A2N3X0A3</accession>
<dbReference type="SUPFAM" id="SSF53448">
    <property type="entry name" value="Nucleotide-diphospho-sugar transferases"/>
    <property type="match status" value="1"/>
</dbReference>
<dbReference type="OrthoDB" id="9797391at2"/>
<dbReference type="CDD" id="cd06423">
    <property type="entry name" value="CESA_like"/>
    <property type="match status" value="1"/>
</dbReference>
<feature type="transmembrane region" description="Helical" evidence="4">
    <location>
        <begin position="277"/>
        <end position="298"/>
    </location>
</feature>
<keyword evidence="4" id="KW-0472">Membrane</keyword>
<dbReference type="PANTHER" id="PTHR43630:SF1">
    <property type="entry name" value="POLY-BETA-1,6-N-ACETYL-D-GLUCOSAMINE SYNTHASE"/>
    <property type="match status" value="1"/>
</dbReference>
<sequence length="365" mass="40448">MSAPTLAEPRTGRHRSGSVRVVAVIPAHDEEAQIAHTVAALRRQDRSVDEVFVVTDNCTDDTAGVASAAGARVRPSKDNAHKKAGALNQLLAWLLPRLDEDDVILVQDADSTLDPQFVSTALHHLDRGYGGVGGVFRGGPGGGFVGHLQRNEYARYARDVHRLRGKCLVLTGTAAMFRVRTLREVSDARLVGQLPAGDGNGGIYDTTVLTEDNELTFALLHLGHRVISPSACTLETEVMTSWSALWTQRLRWKRGAVENCVQYGLTRVTWRYWGRQLLTMAGVLVSGIYLSTLATALYRSGLHLNPWWLGLSAIFVVERAVTVRYRGWRRMLLAASMYELVLDYFLQACHLKAYADALLRTRKNW</sequence>
<dbReference type="Pfam" id="PF00535">
    <property type="entry name" value="Glycos_transf_2"/>
    <property type="match status" value="1"/>
</dbReference>
<name>A0A2N3X0A3_9PSEU</name>
<evidence type="ECO:0000256" key="2">
    <source>
        <dbReference type="ARBA" id="ARBA00022676"/>
    </source>
</evidence>